<dbReference type="EMBL" id="JBHTMO010000011">
    <property type="protein sequence ID" value="MFD1392833.1"/>
    <property type="molecule type" value="Genomic_DNA"/>
</dbReference>
<comment type="caution">
    <text evidence="1">The sequence shown here is derived from an EMBL/GenBank/DDBJ whole genome shotgun (WGS) entry which is preliminary data.</text>
</comment>
<organism evidence="1 2">
    <name type="scientific">Lacticaseibacillus jixianensis</name>
    <dbReference type="NCBI Taxonomy" id="2486012"/>
    <lineage>
        <taxon>Bacteria</taxon>
        <taxon>Bacillati</taxon>
        <taxon>Bacillota</taxon>
        <taxon>Bacilli</taxon>
        <taxon>Lactobacillales</taxon>
        <taxon>Lactobacillaceae</taxon>
        <taxon>Lacticaseibacillus</taxon>
    </lineage>
</organism>
<sequence>MTDPDQARKPLSFSSLQSAASHIKSLLKSESGHLKKDPALDGTGLATLAACLLTDSPVDVDNIFYIPLDFSDAEQVGKQKNDVEQKLNALSTPAHTLLSGYIWVEISQEGQIVVVGKSTTSGDLFGLYEMLIDATAKALVKRYCSDEDQAVIQRCAERINREIAGAVIIPVLDSGKGELDSNKYLSKVETLIGEVIVKAYGAINPFSHTA</sequence>
<reference evidence="2" key="1">
    <citation type="journal article" date="2019" name="Int. J. Syst. Evol. Microbiol.">
        <title>The Global Catalogue of Microorganisms (GCM) 10K type strain sequencing project: providing services to taxonomists for standard genome sequencing and annotation.</title>
        <authorList>
            <consortium name="The Broad Institute Genomics Platform"/>
            <consortium name="The Broad Institute Genome Sequencing Center for Infectious Disease"/>
            <person name="Wu L."/>
            <person name="Ma J."/>
        </authorList>
    </citation>
    <scope>NUCLEOTIDE SEQUENCE [LARGE SCALE GENOMIC DNA]</scope>
    <source>
        <strain evidence="2">CCM 8911</strain>
    </source>
</reference>
<protein>
    <submittedName>
        <fullName evidence="1">Uncharacterized protein</fullName>
    </submittedName>
</protein>
<keyword evidence="2" id="KW-1185">Reference proteome</keyword>
<proteinExistence type="predicted"/>
<accession>A0ABW4B931</accession>
<dbReference type="RefSeq" id="WP_125586901.1">
    <property type="nucleotide sequence ID" value="NZ_JBHTMO010000011.1"/>
</dbReference>
<evidence type="ECO:0000313" key="1">
    <source>
        <dbReference type="EMBL" id="MFD1392833.1"/>
    </source>
</evidence>
<dbReference type="Proteomes" id="UP001597249">
    <property type="component" value="Unassembled WGS sequence"/>
</dbReference>
<evidence type="ECO:0000313" key="2">
    <source>
        <dbReference type="Proteomes" id="UP001597249"/>
    </source>
</evidence>
<gene>
    <name evidence="1" type="ORF">ACFQ3L_04415</name>
</gene>
<name>A0ABW4B931_9LACO</name>